<dbReference type="Proteomes" id="UP000315648">
    <property type="component" value="Unassembled WGS sequence"/>
</dbReference>
<dbReference type="OrthoDB" id="186191at2"/>
<dbReference type="InterPro" id="IPR008929">
    <property type="entry name" value="Chondroitin_lyas"/>
</dbReference>
<dbReference type="Pfam" id="PF16332">
    <property type="entry name" value="DUF4962"/>
    <property type="match status" value="1"/>
</dbReference>
<dbReference type="SUPFAM" id="SSF48230">
    <property type="entry name" value="Chondroitin AC/alginate lyase"/>
    <property type="match status" value="1"/>
</dbReference>
<dbReference type="InterPro" id="IPR012480">
    <property type="entry name" value="Hepar_II_III_C"/>
</dbReference>
<protein>
    <submittedName>
        <fullName evidence="5">DUF4962 domain-containing protein</fullName>
    </submittedName>
</protein>
<dbReference type="Pfam" id="PF07940">
    <property type="entry name" value="Hepar_II_III_C"/>
    <property type="match status" value="1"/>
</dbReference>
<reference evidence="5 6" key="1">
    <citation type="submission" date="2019-07" db="EMBL/GenBank/DDBJ databases">
        <title>Description of 53C-WASEF.</title>
        <authorList>
            <person name="Pitt A."/>
            <person name="Hahn M.W."/>
        </authorList>
    </citation>
    <scope>NUCLEOTIDE SEQUENCE [LARGE SCALE GENOMIC DNA]</scope>
    <source>
        <strain evidence="5 6">53C-WASEF</strain>
    </source>
</reference>
<evidence type="ECO:0000256" key="2">
    <source>
        <dbReference type="SAM" id="SignalP"/>
    </source>
</evidence>
<dbReference type="PANTHER" id="PTHR38045:SF1">
    <property type="entry name" value="HEPARINASE II_III-LIKE PROTEIN"/>
    <property type="match status" value="1"/>
</dbReference>
<evidence type="ECO:0000259" key="4">
    <source>
        <dbReference type="Pfam" id="PF16332"/>
    </source>
</evidence>
<feature type="domain" description="Heparinase II N-terminal" evidence="4">
    <location>
        <begin position="42"/>
        <end position="323"/>
    </location>
</feature>
<dbReference type="GO" id="GO:0030313">
    <property type="term" value="C:cell envelope"/>
    <property type="evidence" value="ECO:0007669"/>
    <property type="project" value="UniProtKB-SubCell"/>
</dbReference>
<dbReference type="Gene3D" id="2.70.98.70">
    <property type="match status" value="1"/>
</dbReference>
<dbReference type="GO" id="GO:0016829">
    <property type="term" value="F:lyase activity"/>
    <property type="evidence" value="ECO:0007669"/>
    <property type="project" value="InterPro"/>
</dbReference>
<proteinExistence type="predicted"/>
<evidence type="ECO:0000313" key="5">
    <source>
        <dbReference type="EMBL" id="TSJ79753.1"/>
    </source>
</evidence>
<comment type="caution">
    <text evidence="5">The sequence shown here is derived from an EMBL/GenBank/DDBJ whole genome shotgun (WGS) entry which is preliminary data.</text>
</comment>
<name>A0A556QT03_9BACT</name>
<feature type="domain" description="Heparinase II/III-like C-terminal" evidence="3">
    <location>
        <begin position="419"/>
        <end position="608"/>
    </location>
</feature>
<evidence type="ECO:0000256" key="1">
    <source>
        <dbReference type="ARBA" id="ARBA00004196"/>
    </source>
</evidence>
<dbReference type="PANTHER" id="PTHR38045">
    <property type="entry name" value="CHROMOSOME 1, WHOLE GENOME SHOTGUN SEQUENCE"/>
    <property type="match status" value="1"/>
</dbReference>
<feature type="chain" id="PRO_5021940555" evidence="2">
    <location>
        <begin position="22"/>
        <end position="737"/>
    </location>
</feature>
<dbReference type="Gene3D" id="1.50.10.100">
    <property type="entry name" value="Chondroitin AC/alginate lyase"/>
    <property type="match status" value="1"/>
</dbReference>
<feature type="signal peptide" evidence="2">
    <location>
        <begin position="1"/>
        <end position="21"/>
    </location>
</feature>
<organism evidence="5 6">
    <name type="scientific">Rariglobus hedericola</name>
    <dbReference type="NCBI Taxonomy" id="2597822"/>
    <lineage>
        <taxon>Bacteria</taxon>
        <taxon>Pseudomonadati</taxon>
        <taxon>Verrucomicrobiota</taxon>
        <taxon>Opitutia</taxon>
        <taxon>Opitutales</taxon>
        <taxon>Opitutaceae</taxon>
        <taxon>Rariglobus</taxon>
    </lineage>
</organism>
<keyword evidence="2" id="KW-0732">Signal</keyword>
<sequence length="737" mass="80857">MIRHTFATICIFTFGLLNARAAVPNHATITQAEVLKSLETQSPSWTATIRENRPRLYFSDTQWPQVVRELAALPAPRAALRDAFYSSMDKVVAEPPPEYLPPEQMVGKRGDTKTLYSAMEELWQREVGNQIFALAVAARLKPDAPYRAKMRELTLAAIAFETWGRNTSKMGNNADLAAGHIGRGIAVAYDWHRDAFTDAERQQIRDVIAARMPCLLKGLYGDAFWARGFEENHNQVSVAALAFCGIAFYGELPGAPEWLAAARLNFQRVADHASDDGSSVEGVSYWTYGMNYILQYIEATRLITDSADLYQRPFLKNAAAYRLNASTSGLTGNLPWGDAVTRDWSTPHAIIYRLASEYTDSDAAWFADNLPTPRGGADDRALNFLWARTAPASGSGPRALDHRLTVNDLVTTRSGWSSTDYLLSIKAGPTNRNHSHLDAGALALAFGDEWVLVAPGYGKGSGEGAFWQSGGSRWTYFSNATESHATLLVNGKNQRFDRDARATITGFFSSPDWNATTVDLTRAYSDVTSLTREVLHRRGDYILVFDTATATQPVTIEWLAQFRTDPIKPNSSTLLAEGKNGRLLTTLLAPAEQLTLREPTTPKVDVTQGRHFTYAAKQSGEALGFTALFQPVPAAKTTSALTTRVTGNHIEIFGEGWTDHLARSEKTSELRFSLTSDQTTAHISARLAIIRTTSAGIVSFIALDAASINLPGLSRTFGAPKNLTGQRNADGTWTISQ</sequence>
<keyword evidence="6" id="KW-1185">Reference proteome</keyword>
<comment type="subcellular location">
    <subcellularLocation>
        <location evidence="1">Cell envelope</location>
    </subcellularLocation>
</comment>
<gene>
    <name evidence="5" type="ORF">FPL22_08535</name>
</gene>
<evidence type="ECO:0000313" key="6">
    <source>
        <dbReference type="Proteomes" id="UP000315648"/>
    </source>
</evidence>
<accession>A0A556QT03</accession>
<dbReference type="InterPro" id="IPR032518">
    <property type="entry name" value="HepII_N"/>
</dbReference>
<evidence type="ECO:0000259" key="3">
    <source>
        <dbReference type="Pfam" id="PF07940"/>
    </source>
</evidence>
<dbReference type="EMBL" id="VMBG01000001">
    <property type="protein sequence ID" value="TSJ79753.1"/>
    <property type="molecule type" value="Genomic_DNA"/>
</dbReference>
<dbReference type="AlphaFoldDB" id="A0A556QT03"/>